<dbReference type="GO" id="GO:0062129">
    <property type="term" value="C:chitin-based extracellular matrix"/>
    <property type="evidence" value="ECO:0007669"/>
    <property type="project" value="TreeGrafter"/>
</dbReference>
<sequence length="241" mass="25726">MKFLVLFIASVMSASAAPVTLIHTPLAYSAVYQPVPAIQQWHAQSGLGDYSYGYQGGPSAKSEIKTLDGITQGSYSYVDAESKLQTVNYVADALGFRVAATNLPTPPVDNAKAPEQVEDTPEVKAAKIEHLEALRKAENSETTEEESAPLKAPEPVEDTEEVKVARAEHLKAVEVAKTRSSSDETETVVAPSTIAIHSPYIAAPHAVHISPYSAPVVLKTQQISPFAYSVYGAGIPHLITA</sequence>
<keyword evidence="3" id="KW-0732">Signal</keyword>
<dbReference type="InterPro" id="IPR050468">
    <property type="entry name" value="Cuticle_Struct_Prot"/>
</dbReference>
<keyword evidence="5" id="KW-1185">Reference proteome</keyword>
<evidence type="ECO:0000313" key="4">
    <source>
        <dbReference type="EMBL" id="CAG9801478.1"/>
    </source>
</evidence>
<dbReference type="AlphaFoldDB" id="A0A9N9RN47"/>
<gene>
    <name evidence="4" type="ORF">CHIRRI_LOCUS4404</name>
</gene>
<dbReference type="OrthoDB" id="7790176at2759"/>
<dbReference type="Proteomes" id="UP001153620">
    <property type="component" value="Chromosome 1"/>
</dbReference>
<feature type="chain" id="PRO_5040201749" description="Cuticle protein 6" evidence="3">
    <location>
        <begin position="17"/>
        <end position="241"/>
    </location>
</feature>
<dbReference type="PANTHER" id="PTHR10380:SF196">
    <property type="entry name" value="CUTICULAR PROTEIN 72EA"/>
    <property type="match status" value="1"/>
</dbReference>
<evidence type="ECO:0000256" key="3">
    <source>
        <dbReference type="SAM" id="SignalP"/>
    </source>
</evidence>
<dbReference type="Pfam" id="PF00379">
    <property type="entry name" value="Chitin_bind_4"/>
    <property type="match status" value="1"/>
</dbReference>
<dbReference type="GO" id="GO:0008010">
    <property type="term" value="F:structural constituent of chitin-based larval cuticle"/>
    <property type="evidence" value="ECO:0007669"/>
    <property type="project" value="TreeGrafter"/>
</dbReference>
<feature type="signal peptide" evidence="3">
    <location>
        <begin position="1"/>
        <end position="16"/>
    </location>
</feature>
<dbReference type="PANTHER" id="PTHR10380">
    <property type="entry name" value="CUTICLE PROTEIN"/>
    <property type="match status" value="1"/>
</dbReference>
<organism evidence="4 5">
    <name type="scientific">Chironomus riparius</name>
    <dbReference type="NCBI Taxonomy" id="315576"/>
    <lineage>
        <taxon>Eukaryota</taxon>
        <taxon>Metazoa</taxon>
        <taxon>Ecdysozoa</taxon>
        <taxon>Arthropoda</taxon>
        <taxon>Hexapoda</taxon>
        <taxon>Insecta</taxon>
        <taxon>Pterygota</taxon>
        <taxon>Neoptera</taxon>
        <taxon>Endopterygota</taxon>
        <taxon>Diptera</taxon>
        <taxon>Nematocera</taxon>
        <taxon>Chironomoidea</taxon>
        <taxon>Chironomidae</taxon>
        <taxon>Chironominae</taxon>
        <taxon>Chironomus</taxon>
    </lineage>
</organism>
<accession>A0A9N9RN47</accession>
<reference evidence="4" key="1">
    <citation type="submission" date="2022-01" db="EMBL/GenBank/DDBJ databases">
        <authorList>
            <person name="King R."/>
        </authorList>
    </citation>
    <scope>NUCLEOTIDE SEQUENCE</scope>
</reference>
<feature type="region of interest" description="Disordered" evidence="2">
    <location>
        <begin position="136"/>
        <end position="157"/>
    </location>
</feature>
<reference evidence="4" key="2">
    <citation type="submission" date="2022-10" db="EMBL/GenBank/DDBJ databases">
        <authorList>
            <consortium name="ENA_rothamsted_submissions"/>
            <consortium name="culmorum"/>
            <person name="King R."/>
        </authorList>
    </citation>
    <scope>NUCLEOTIDE SEQUENCE</scope>
</reference>
<name>A0A9N9RN47_9DIPT</name>
<evidence type="ECO:0000313" key="5">
    <source>
        <dbReference type="Proteomes" id="UP001153620"/>
    </source>
</evidence>
<dbReference type="PROSITE" id="PS51155">
    <property type="entry name" value="CHIT_BIND_RR_2"/>
    <property type="match status" value="1"/>
</dbReference>
<protein>
    <recommendedName>
        <fullName evidence="6">Cuticle protein 6</fullName>
    </recommendedName>
</protein>
<dbReference type="EMBL" id="OU895877">
    <property type="protein sequence ID" value="CAG9801478.1"/>
    <property type="molecule type" value="Genomic_DNA"/>
</dbReference>
<proteinExistence type="predicted"/>
<keyword evidence="1" id="KW-0193">Cuticle</keyword>
<evidence type="ECO:0008006" key="6">
    <source>
        <dbReference type="Google" id="ProtNLM"/>
    </source>
</evidence>
<evidence type="ECO:0000256" key="1">
    <source>
        <dbReference type="PROSITE-ProRule" id="PRU00497"/>
    </source>
</evidence>
<evidence type="ECO:0000256" key="2">
    <source>
        <dbReference type="SAM" id="MobiDB-lite"/>
    </source>
</evidence>
<dbReference type="InterPro" id="IPR000618">
    <property type="entry name" value="Insect_cuticle"/>
</dbReference>